<evidence type="ECO:0000313" key="1">
    <source>
        <dbReference type="EMBL" id="CAA9224396.1"/>
    </source>
</evidence>
<accession>A0A6J4HI97</accession>
<reference evidence="1" key="1">
    <citation type="submission" date="2020-02" db="EMBL/GenBank/DDBJ databases">
        <authorList>
            <person name="Meier V. D."/>
        </authorList>
    </citation>
    <scope>NUCLEOTIDE SEQUENCE</scope>
    <source>
        <strain evidence="1">AVDCRST_MAG92</strain>
    </source>
</reference>
<name>A0A6J4HI97_9CYAN</name>
<protein>
    <submittedName>
        <fullName evidence="1">Uncharacterized protein</fullName>
    </submittedName>
</protein>
<dbReference type="AlphaFoldDB" id="A0A6J4HI97"/>
<organism evidence="1">
    <name type="scientific">uncultured Coleofasciculus sp</name>
    <dbReference type="NCBI Taxonomy" id="1267456"/>
    <lineage>
        <taxon>Bacteria</taxon>
        <taxon>Bacillati</taxon>
        <taxon>Cyanobacteriota</taxon>
        <taxon>Cyanophyceae</taxon>
        <taxon>Coleofasciculales</taxon>
        <taxon>Coleofasciculaceae</taxon>
        <taxon>Coleofasciculus</taxon>
        <taxon>environmental samples</taxon>
    </lineage>
</organism>
<sequence length="40" mass="4650">MCLNYRKLTSILGKYFTTFICADLRKAIAFFKLPSKVALY</sequence>
<proteinExistence type="predicted"/>
<gene>
    <name evidence="1" type="ORF">AVDCRST_MAG92-752</name>
</gene>
<dbReference type="EMBL" id="CADCTM010000102">
    <property type="protein sequence ID" value="CAA9224396.1"/>
    <property type="molecule type" value="Genomic_DNA"/>
</dbReference>